<dbReference type="CDD" id="cd06267">
    <property type="entry name" value="PBP1_LacI_sugar_binding-like"/>
    <property type="match status" value="1"/>
</dbReference>
<dbReference type="PANTHER" id="PTHR30146:SF153">
    <property type="entry name" value="LACTOSE OPERON REPRESSOR"/>
    <property type="match status" value="1"/>
</dbReference>
<reference evidence="5 6" key="1">
    <citation type="submission" date="2019-03" db="EMBL/GenBank/DDBJ databases">
        <title>Genomic features of bacteria from cold environments.</title>
        <authorList>
            <person name="Shen L."/>
        </authorList>
    </citation>
    <scope>NUCLEOTIDE SEQUENCE [LARGE SCALE GENOMIC DNA]</scope>
    <source>
        <strain evidence="6">T3246-1</strain>
    </source>
</reference>
<protein>
    <submittedName>
        <fullName evidence="5">LacI family transcriptional regulator</fullName>
    </submittedName>
</protein>
<dbReference type="InterPro" id="IPR010982">
    <property type="entry name" value="Lambda_DNA-bd_dom_sf"/>
</dbReference>
<organism evidence="5 6">
    <name type="scientific">Occultella glacieicola</name>
    <dbReference type="NCBI Taxonomy" id="2518684"/>
    <lineage>
        <taxon>Bacteria</taxon>
        <taxon>Bacillati</taxon>
        <taxon>Actinomycetota</taxon>
        <taxon>Actinomycetes</taxon>
        <taxon>Micrococcales</taxon>
        <taxon>Ruaniaceae</taxon>
        <taxon>Occultella</taxon>
    </lineage>
</organism>
<keyword evidence="3" id="KW-0804">Transcription</keyword>
<dbReference type="Gene3D" id="1.10.260.40">
    <property type="entry name" value="lambda repressor-like DNA-binding domains"/>
    <property type="match status" value="1"/>
</dbReference>
<dbReference type="SUPFAM" id="SSF47413">
    <property type="entry name" value="lambda repressor-like DNA-binding domains"/>
    <property type="match status" value="1"/>
</dbReference>
<evidence type="ECO:0000256" key="3">
    <source>
        <dbReference type="ARBA" id="ARBA00023163"/>
    </source>
</evidence>
<dbReference type="PANTHER" id="PTHR30146">
    <property type="entry name" value="LACI-RELATED TRANSCRIPTIONAL REPRESSOR"/>
    <property type="match status" value="1"/>
</dbReference>
<feature type="domain" description="HTH lacI-type" evidence="4">
    <location>
        <begin position="8"/>
        <end position="62"/>
    </location>
</feature>
<dbReference type="Pfam" id="PF13377">
    <property type="entry name" value="Peripla_BP_3"/>
    <property type="match status" value="1"/>
</dbReference>
<dbReference type="InterPro" id="IPR000843">
    <property type="entry name" value="HTH_LacI"/>
</dbReference>
<keyword evidence="2" id="KW-0238">DNA-binding</keyword>
<evidence type="ECO:0000259" key="4">
    <source>
        <dbReference type="PROSITE" id="PS50932"/>
    </source>
</evidence>
<dbReference type="SUPFAM" id="SSF53822">
    <property type="entry name" value="Periplasmic binding protein-like I"/>
    <property type="match status" value="1"/>
</dbReference>
<evidence type="ECO:0000313" key="6">
    <source>
        <dbReference type="Proteomes" id="UP000504882"/>
    </source>
</evidence>
<dbReference type="EMBL" id="SMNA01000001">
    <property type="protein sequence ID" value="TDE98804.1"/>
    <property type="molecule type" value="Genomic_DNA"/>
</dbReference>
<comment type="caution">
    <text evidence="5">The sequence shown here is derived from an EMBL/GenBank/DDBJ whole genome shotgun (WGS) entry which is preliminary data.</text>
</comment>
<dbReference type="CDD" id="cd01392">
    <property type="entry name" value="HTH_LacI"/>
    <property type="match status" value="1"/>
</dbReference>
<gene>
    <name evidence="5" type="ORF">EXU48_00965</name>
</gene>
<evidence type="ECO:0000313" key="5">
    <source>
        <dbReference type="EMBL" id="TDE98804.1"/>
    </source>
</evidence>
<dbReference type="RefSeq" id="WP_133105706.1">
    <property type="nucleotide sequence ID" value="NZ_SMNA01000001.1"/>
</dbReference>
<dbReference type="InterPro" id="IPR028082">
    <property type="entry name" value="Peripla_BP_I"/>
</dbReference>
<keyword evidence="6" id="KW-1185">Reference proteome</keyword>
<name>A0ABY2E8G8_9MICO</name>
<accession>A0ABY2E8G8</accession>
<dbReference type="Pfam" id="PF00356">
    <property type="entry name" value="LacI"/>
    <property type="match status" value="1"/>
</dbReference>
<dbReference type="PROSITE" id="PS00356">
    <property type="entry name" value="HTH_LACI_1"/>
    <property type="match status" value="1"/>
</dbReference>
<dbReference type="InterPro" id="IPR046335">
    <property type="entry name" value="LacI/GalR-like_sensor"/>
</dbReference>
<dbReference type="SMART" id="SM00354">
    <property type="entry name" value="HTH_LACI"/>
    <property type="match status" value="1"/>
</dbReference>
<dbReference type="Proteomes" id="UP000504882">
    <property type="component" value="Unassembled WGS sequence"/>
</dbReference>
<dbReference type="PROSITE" id="PS50932">
    <property type="entry name" value="HTH_LACI_2"/>
    <property type="match status" value="1"/>
</dbReference>
<sequence length="353" mass="37253">MPGSSGRVRLSDVAAHAGVSAKTVSNVLHNHPHVSAETRAKVEASLATLGYRVNLSARALASRQTGFIALAIPGLDNPYYAQLASHVMDAAAEHDWMVLIEQTRSSVDLERAVVSGGGARLVDGVILQPDAISQAELSDRFAHQNLVLIGEGGATASSDHVTTDAVAAARAVAAHLIEQGRTRIATIGIQPQMRANASELRYRGLCQALDAAGLPVRSEYLAPVDRTRRPEAAAAVDHLLALPEPPDAILCFNDLVGSGALARLRERGIAVPTEIAVAGFDDNEESRFTAPPLTSVSWDLEGLARRCVDRLLARSRPGGADLPPVRSVVSHRLAVRESTVGQLAVDEDAALQA</sequence>
<evidence type="ECO:0000256" key="2">
    <source>
        <dbReference type="ARBA" id="ARBA00023125"/>
    </source>
</evidence>
<evidence type="ECO:0000256" key="1">
    <source>
        <dbReference type="ARBA" id="ARBA00023015"/>
    </source>
</evidence>
<proteinExistence type="predicted"/>
<keyword evidence="1" id="KW-0805">Transcription regulation</keyword>
<dbReference type="Gene3D" id="3.40.50.2300">
    <property type="match status" value="2"/>
</dbReference>